<comment type="similarity">
    <text evidence="1">Belongs to the TPPP family.</text>
</comment>
<evidence type="ECO:0000313" key="2">
    <source>
        <dbReference type="EMBL" id="MFH4983874.1"/>
    </source>
</evidence>
<dbReference type="Gene3D" id="1.10.238.10">
    <property type="entry name" value="EF-hand"/>
    <property type="match status" value="1"/>
</dbReference>
<dbReference type="PANTHER" id="PTHR12932">
    <property type="entry name" value="P25 ALPHA-RELATED"/>
    <property type="match status" value="1"/>
</dbReference>
<proteinExistence type="inferred from homology"/>
<evidence type="ECO:0000256" key="1">
    <source>
        <dbReference type="ARBA" id="ARBA00010994"/>
    </source>
</evidence>
<reference evidence="2 3" key="1">
    <citation type="submission" date="2024-08" db="EMBL/GenBank/DDBJ databases">
        <title>Gnathostoma spinigerum genome.</title>
        <authorList>
            <person name="Gonzalez-Bertolin B."/>
            <person name="Monzon S."/>
            <person name="Zaballos A."/>
            <person name="Jimenez P."/>
            <person name="Dekumyoy P."/>
            <person name="Varona S."/>
            <person name="Cuesta I."/>
            <person name="Sumanam S."/>
            <person name="Adisakwattana P."/>
            <person name="Gasser R.B."/>
            <person name="Hernandez-Gonzalez A."/>
            <person name="Young N.D."/>
            <person name="Perteguer M.J."/>
        </authorList>
    </citation>
    <scope>NUCLEOTIDE SEQUENCE [LARGE SCALE GENOMIC DNA]</scope>
    <source>
        <strain evidence="2">AL3</strain>
        <tissue evidence="2">Liver</tissue>
    </source>
</reference>
<dbReference type="AlphaFoldDB" id="A0ABD6F039"/>
<sequence>MAEKKEYEFAWDNEEMKKRWEGFVKFGNASATEMTGKNFDKWLKDANVLEPKGITTTITGIAFSKVTGYR</sequence>
<dbReference type="InterPro" id="IPR011992">
    <property type="entry name" value="EF-hand-dom_pair"/>
</dbReference>
<accession>A0ABD6F039</accession>
<evidence type="ECO:0000313" key="3">
    <source>
        <dbReference type="Proteomes" id="UP001608902"/>
    </source>
</evidence>
<comment type="caution">
    <text evidence="2">The sequence shown here is derived from an EMBL/GenBank/DDBJ whole genome shotgun (WGS) entry which is preliminary data.</text>
</comment>
<organism evidence="2 3">
    <name type="scientific">Gnathostoma spinigerum</name>
    <dbReference type="NCBI Taxonomy" id="75299"/>
    <lineage>
        <taxon>Eukaryota</taxon>
        <taxon>Metazoa</taxon>
        <taxon>Ecdysozoa</taxon>
        <taxon>Nematoda</taxon>
        <taxon>Chromadorea</taxon>
        <taxon>Rhabditida</taxon>
        <taxon>Spirurina</taxon>
        <taxon>Gnathostomatomorpha</taxon>
        <taxon>Gnathostomatoidea</taxon>
        <taxon>Gnathostomatidae</taxon>
        <taxon>Gnathostoma</taxon>
    </lineage>
</organism>
<dbReference type="InterPro" id="IPR008907">
    <property type="entry name" value="TPP/p25"/>
</dbReference>
<dbReference type="SUPFAM" id="SSF47473">
    <property type="entry name" value="EF-hand"/>
    <property type="match status" value="1"/>
</dbReference>
<dbReference type="PANTHER" id="PTHR12932:SF9">
    <property type="entry name" value="TUBULIN POLYMERIZATION-PROMOTING PROTEIN HOMOLOG"/>
    <property type="match status" value="1"/>
</dbReference>
<protein>
    <submittedName>
        <fullName evidence="2">Uncharacterized protein</fullName>
    </submittedName>
</protein>
<dbReference type="EMBL" id="JBGFUD010014238">
    <property type="protein sequence ID" value="MFH4983874.1"/>
    <property type="molecule type" value="Genomic_DNA"/>
</dbReference>
<gene>
    <name evidence="2" type="ORF">AB6A40_010583</name>
</gene>
<name>A0ABD6F039_9BILA</name>
<dbReference type="Pfam" id="PF05517">
    <property type="entry name" value="p25-alpha"/>
    <property type="match status" value="1"/>
</dbReference>
<keyword evidence="3" id="KW-1185">Reference proteome</keyword>
<dbReference type="Proteomes" id="UP001608902">
    <property type="component" value="Unassembled WGS sequence"/>
</dbReference>